<keyword evidence="3" id="KW-0997">Cell inner membrane</keyword>
<dbReference type="PROSITE" id="PS00211">
    <property type="entry name" value="ABC_TRANSPORTER_1"/>
    <property type="match status" value="1"/>
</dbReference>
<sequence length="161" mass="17539">MAFLEISGLKKRFGAVDILKGIDLELDKGGFLVLVGPSGCGKSTLLNTIAGLETITSGDIKIDGRDISGLHPSKRDIAMVFQSYALYPNMTVAGNIAFGMEIRGVPREEREKAIKQVSDMLQIGHLLDRKPSQLSGGQRQRVAMGRALVRNPQVFLFDEPL</sequence>
<evidence type="ECO:0000313" key="8">
    <source>
        <dbReference type="Proteomes" id="UP000220768"/>
    </source>
</evidence>
<dbReference type="RefSeq" id="WP_143540432.1">
    <property type="nucleotide sequence ID" value="NZ_NWSV01000076.1"/>
</dbReference>
<evidence type="ECO:0000256" key="1">
    <source>
        <dbReference type="ARBA" id="ARBA00004417"/>
    </source>
</evidence>
<dbReference type="InterPro" id="IPR003439">
    <property type="entry name" value="ABC_transporter-like_ATP-bd"/>
</dbReference>
<keyword evidence="3" id="KW-1003">Cell membrane</keyword>
<protein>
    <submittedName>
        <fullName evidence="7">Sugar ABC transporter ATP-binding protein</fullName>
    </submittedName>
</protein>
<proteinExistence type="inferred from homology"/>
<accession>A0A2A6J1Q5</accession>
<dbReference type="InterPro" id="IPR027417">
    <property type="entry name" value="P-loop_NTPase"/>
</dbReference>
<dbReference type="SUPFAM" id="SSF52540">
    <property type="entry name" value="P-loop containing nucleoside triphosphate hydrolases"/>
    <property type="match status" value="1"/>
</dbReference>
<organism evidence="7 8">
    <name type="scientific">Rhizobium chutanense</name>
    <dbReference type="NCBI Taxonomy" id="2035448"/>
    <lineage>
        <taxon>Bacteria</taxon>
        <taxon>Pseudomonadati</taxon>
        <taxon>Pseudomonadota</taxon>
        <taxon>Alphaproteobacteria</taxon>
        <taxon>Hyphomicrobiales</taxon>
        <taxon>Rhizobiaceae</taxon>
        <taxon>Rhizobium/Agrobacterium group</taxon>
        <taxon>Rhizobium</taxon>
    </lineage>
</organism>
<keyword evidence="8" id="KW-1185">Reference proteome</keyword>
<comment type="similarity">
    <text evidence="2">Belongs to the ABC transporter superfamily.</text>
</comment>
<dbReference type="Gene3D" id="3.40.50.300">
    <property type="entry name" value="P-loop containing nucleotide triphosphate hydrolases"/>
    <property type="match status" value="1"/>
</dbReference>
<dbReference type="GO" id="GO:0005524">
    <property type="term" value="F:ATP binding"/>
    <property type="evidence" value="ECO:0007669"/>
    <property type="project" value="UniProtKB-KW"/>
</dbReference>
<dbReference type="GO" id="GO:0016887">
    <property type="term" value="F:ATP hydrolysis activity"/>
    <property type="evidence" value="ECO:0007669"/>
    <property type="project" value="InterPro"/>
</dbReference>
<keyword evidence="4" id="KW-0547">Nucleotide-binding</keyword>
<gene>
    <name evidence="7" type="ORF">CO666_33340</name>
</gene>
<dbReference type="PROSITE" id="PS50893">
    <property type="entry name" value="ABC_TRANSPORTER_2"/>
    <property type="match status" value="1"/>
</dbReference>
<dbReference type="Pfam" id="PF00005">
    <property type="entry name" value="ABC_tran"/>
    <property type="match status" value="1"/>
</dbReference>
<dbReference type="PANTHER" id="PTHR43875:SF14">
    <property type="entry name" value="ABC TRANSPORTER ATP-BINDING PROTEIN"/>
    <property type="match status" value="1"/>
</dbReference>
<evidence type="ECO:0000313" key="7">
    <source>
        <dbReference type="EMBL" id="PDS99220.1"/>
    </source>
</evidence>
<feature type="non-terminal residue" evidence="7">
    <location>
        <position position="161"/>
    </location>
</feature>
<keyword evidence="5 7" id="KW-0067">ATP-binding</keyword>
<feature type="domain" description="ABC transporter" evidence="6">
    <location>
        <begin position="4"/>
        <end position="161"/>
    </location>
</feature>
<dbReference type="Proteomes" id="UP000220768">
    <property type="component" value="Unassembled WGS sequence"/>
</dbReference>
<reference evidence="7 8" key="1">
    <citation type="submission" date="2017-09" db="EMBL/GenBank/DDBJ databases">
        <title>Comparative genomics of rhizobia isolated from Phaseolus vulgaris in China.</title>
        <authorList>
            <person name="Tong W."/>
        </authorList>
    </citation>
    <scope>NUCLEOTIDE SEQUENCE [LARGE SCALE GENOMIC DNA]</scope>
    <source>
        <strain evidence="7 8">C5</strain>
    </source>
</reference>
<name>A0A2A6J1Q5_9HYPH</name>
<dbReference type="AlphaFoldDB" id="A0A2A6J1Q5"/>
<comment type="caution">
    <text evidence="7">The sequence shown here is derived from an EMBL/GenBank/DDBJ whole genome shotgun (WGS) entry which is preliminary data.</text>
</comment>
<dbReference type="PANTHER" id="PTHR43875">
    <property type="entry name" value="MALTODEXTRIN IMPORT ATP-BINDING PROTEIN MSMX"/>
    <property type="match status" value="1"/>
</dbReference>
<dbReference type="InterPro" id="IPR047641">
    <property type="entry name" value="ABC_transpr_MalK/UgpC-like"/>
</dbReference>
<evidence type="ECO:0000259" key="6">
    <source>
        <dbReference type="PROSITE" id="PS50893"/>
    </source>
</evidence>
<evidence type="ECO:0000256" key="5">
    <source>
        <dbReference type="ARBA" id="ARBA00022840"/>
    </source>
</evidence>
<comment type="subcellular location">
    <subcellularLocation>
        <location evidence="1">Cell inner membrane</location>
        <topology evidence="1">Peripheral membrane protein</topology>
    </subcellularLocation>
</comment>
<keyword evidence="3" id="KW-0472">Membrane</keyword>
<evidence type="ECO:0000256" key="3">
    <source>
        <dbReference type="ARBA" id="ARBA00022519"/>
    </source>
</evidence>
<evidence type="ECO:0000256" key="4">
    <source>
        <dbReference type="ARBA" id="ARBA00022741"/>
    </source>
</evidence>
<dbReference type="EMBL" id="NWSV01000076">
    <property type="protein sequence ID" value="PDS99220.1"/>
    <property type="molecule type" value="Genomic_DNA"/>
</dbReference>
<dbReference type="InterPro" id="IPR017871">
    <property type="entry name" value="ABC_transporter-like_CS"/>
</dbReference>
<dbReference type="GO" id="GO:0055052">
    <property type="term" value="C:ATP-binding cassette (ABC) transporter complex, substrate-binding subunit-containing"/>
    <property type="evidence" value="ECO:0007669"/>
    <property type="project" value="TreeGrafter"/>
</dbReference>
<evidence type="ECO:0000256" key="2">
    <source>
        <dbReference type="ARBA" id="ARBA00005417"/>
    </source>
</evidence>